<dbReference type="InterPro" id="IPR016163">
    <property type="entry name" value="Ald_DH_C"/>
</dbReference>
<evidence type="ECO:0000313" key="9">
    <source>
        <dbReference type="EMBL" id="RUT12189.1"/>
    </source>
</evidence>
<proteinExistence type="inferred from homology"/>
<dbReference type="Pfam" id="PF00171">
    <property type="entry name" value="Aldedh"/>
    <property type="match status" value="1"/>
</dbReference>
<dbReference type="PIRSF" id="PIRSF036492">
    <property type="entry name" value="ALDH"/>
    <property type="match status" value="1"/>
</dbReference>
<sequence length="455" mass="50217">MNYSELLRQQREFFQTGKTRSIDFRLAQLKILKQAIVEYEIAINEALQADLHKPVVEIYLTEITVVKKEIDYAIKHLKSWIKPHKAAVPLEQLPGAGKIYPEPLGIVLIISPWNYPLQLAITPLVGAIAAGNCTIIKPSEIATHAAAVLAKMLQKYFDSTYISVVEGGVETSQKLLTEKFDLIFFTGSTNIGKIVMAAAAKHLTPVVLELGGKSPCIVDTDINLEYAAKRITWGKFINAGQSCIAPDYLLVPEAIKQQFIEKIQKCIAEFYGAQPANSPDYGRIIDRKQFDRLVALLADGKIVFGGETDAESRYIAPTVIELASLDVPAMQSEIFGPILPVVTYQDISEAIAIVNQGSKPLALYLFSRDRNLQKRVLAETSSGSACINDTVLQFVVPTLPFGGVGSSGMGKYHGKASFDIFSHYKSVLYRSLAIEINLRYPPYRGKLPLLKRILG</sequence>
<dbReference type="EMBL" id="RSCK01000017">
    <property type="protein sequence ID" value="RUT12189.1"/>
    <property type="molecule type" value="Genomic_DNA"/>
</dbReference>
<accession>A0AB37UL96</accession>
<evidence type="ECO:0000259" key="8">
    <source>
        <dbReference type="Pfam" id="PF00171"/>
    </source>
</evidence>
<dbReference type="InterPro" id="IPR015590">
    <property type="entry name" value="Aldehyde_DH_dom"/>
</dbReference>
<evidence type="ECO:0000256" key="1">
    <source>
        <dbReference type="ARBA" id="ARBA00009986"/>
    </source>
</evidence>
<dbReference type="PANTHER" id="PTHR43570">
    <property type="entry name" value="ALDEHYDE DEHYDROGENASE"/>
    <property type="match status" value="1"/>
</dbReference>
<dbReference type="RefSeq" id="WP_106169100.1">
    <property type="nucleotide sequence ID" value="NZ_JAVKZF010000002.1"/>
</dbReference>
<gene>
    <name evidence="9" type="ORF">DSM107010_26040</name>
</gene>
<dbReference type="Gene3D" id="3.40.309.10">
    <property type="entry name" value="Aldehyde Dehydrogenase, Chain A, domain 2"/>
    <property type="match status" value="1"/>
</dbReference>
<evidence type="ECO:0000256" key="2">
    <source>
        <dbReference type="ARBA" id="ARBA00023002"/>
    </source>
</evidence>
<dbReference type="FunFam" id="3.40.309.10:FF:000003">
    <property type="entry name" value="Aldehyde dehydrogenase"/>
    <property type="match status" value="1"/>
</dbReference>
<dbReference type="PROSITE" id="PS00687">
    <property type="entry name" value="ALDEHYDE_DEHYDR_GLU"/>
    <property type="match status" value="1"/>
</dbReference>
<comment type="similarity">
    <text evidence="1 4 7">Belongs to the aldehyde dehydrogenase family.</text>
</comment>
<dbReference type="AlphaFoldDB" id="A0AB37UL96"/>
<evidence type="ECO:0000256" key="5">
    <source>
        <dbReference type="PIRSR" id="PIRSR036492-1"/>
    </source>
</evidence>
<dbReference type="InterPro" id="IPR016160">
    <property type="entry name" value="Ald_DH_CS_CYS"/>
</dbReference>
<feature type="domain" description="Aldehyde dehydrogenase" evidence="8">
    <location>
        <begin position="11"/>
        <end position="427"/>
    </location>
</feature>
<organism evidence="9 10">
    <name type="scientific">Chroococcidiopsis cubana SAG 39.79</name>
    <dbReference type="NCBI Taxonomy" id="388085"/>
    <lineage>
        <taxon>Bacteria</taxon>
        <taxon>Bacillati</taxon>
        <taxon>Cyanobacteriota</taxon>
        <taxon>Cyanophyceae</taxon>
        <taxon>Chroococcidiopsidales</taxon>
        <taxon>Chroococcidiopsidaceae</taxon>
        <taxon>Chroococcidiopsis</taxon>
    </lineage>
</organism>
<reference evidence="9 10" key="1">
    <citation type="journal article" date="2019" name="Genome Biol. Evol.">
        <title>Day and night: Metabolic profiles and evolutionary relationships of six axenic non-marine cyanobacteria.</title>
        <authorList>
            <person name="Will S.E."/>
            <person name="Henke P."/>
            <person name="Boedeker C."/>
            <person name="Huang S."/>
            <person name="Brinkmann H."/>
            <person name="Rohde M."/>
            <person name="Jarek M."/>
            <person name="Friedl T."/>
            <person name="Seufert S."/>
            <person name="Schumacher M."/>
            <person name="Overmann J."/>
            <person name="Neumann-Schaal M."/>
            <person name="Petersen J."/>
        </authorList>
    </citation>
    <scope>NUCLEOTIDE SEQUENCE [LARGE SCALE GENOMIC DNA]</scope>
    <source>
        <strain evidence="9 10">SAG 39.79</strain>
    </source>
</reference>
<keyword evidence="3" id="KW-0520">NAD</keyword>
<dbReference type="PROSITE" id="PS00070">
    <property type="entry name" value="ALDEHYDE_DEHYDR_CYS"/>
    <property type="match status" value="1"/>
</dbReference>
<dbReference type="GO" id="GO:0005737">
    <property type="term" value="C:cytoplasm"/>
    <property type="evidence" value="ECO:0007669"/>
    <property type="project" value="TreeGrafter"/>
</dbReference>
<dbReference type="FunFam" id="3.40.605.10:FF:000004">
    <property type="entry name" value="Aldehyde dehydrogenase"/>
    <property type="match status" value="1"/>
</dbReference>
<feature type="active site" evidence="5 6">
    <location>
        <position position="209"/>
    </location>
</feature>
<evidence type="ECO:0000256" key="7">
    <source>
        <dbReference type="RuleBase" id="RU003345"/>
    </source>
</evidence>
<dbReference type="InterPro" id="IPR016162">
    <property type="entry name" value="Ald_DH_N"/>
</dbReference>
<dbReference type="InterPro" id="IPR029510">
    <property type="entry name" value="Ald_DH_CS_GLU"/>
</dbReference>
<dbReference type="SUPFAM" id="SSF53720">
    <property type="entry name" value="ALDH-like"/>
    <property type="match status" value="1"/>
</dbReference>
<dbReference type="Gene3D" id="3.40.605.10">
    <property type="entry name" value="Aldehyde Dehydrogenase, Chain A, domain 1"/>
    <property type="match status" value="1"/>
</dbReference>
<dbReference type="GO" id="GO:0004029">
    <property type="term" value="F:aldehyde dehydrogenase (NAD+) activity"/>
    <property type="evidence" value="ECO:0007669"/>
    <property type="project" value="TreeGrafter"/>
</dbReference>
<dbReference type="CDD" id="cd07087">
    <property type="entry name" value="ALDH_F3-13-14_CALDH-like"/>
    <property type="match status" value="1"/>
</dbReference>
<dbReference type="Proteomes" id="UP000282574">
    <property type="component" value="Unassembled WGS sequence"/>
</dbReference>
<keyword evidence="2 4" id="KW-0560">Oxidoreductase</keyword>
<evidence type="ECO:0000256" key="3">
    <source>
        <dbReference type="ARBA" id="ARBA00023027"/>
    </source>
</evidence>
<dbReference type="InterPro" id="IPR012394">
    <property type="entry name" value="Aldehyde_DH_NAD(P)"/>
</dbReference>
<keyword evidence="10" id="KW-1185">Reference proteome</keyword>
<evidence type="ECO:0000313" key="10">
    <source>
        <dbReference type="Proteomes" id="UP000282574"/>
    </source>
</evidence>
<comment type="caution">
    <text evidence="9">The sequence shown here is derived from an EMBL/GenBank/DDBJ whole genome shotgun (WGS) entry which is preliminary data.</text>
</comment>
<protein>
    <recommendedName>
        <fullName evidence="4">Aldehyde dehydrogenase</fullName>
    </recommendedName>
</protein>
<dbReference type="PANTHER" id="PTHR43570:SF16">
    <property type="entry name" value="ALDEHYDE DEHYDROGENASE TYPE III, ISOFORM Q"/>
    <property type="match status" value="1"/>
</dbReference>
<feature type="active site" evidence="5">
    <location>
        <position position="243"/>
    </location>
</feature>
<name>A0AB37UL96_9CYAN</name>
<evidence type="ECO:0000256" key="6">
    <source>
        <dbReference type="PROSITE-ProRule" id="PRU10007"/>
    </source>
</evidence>
<dbReference type="InterPro" id="IPR016161">
    <property type="entry name" value="Ald_DH/histidinol_DH"/>
</dbReference>
<evidence type="ECO:0000256" key="4">
    <source>
        <dbReference type="PIRNR" id="PIRNR036492"/>
    </source>
</evidence>
<dbReference type="GO" id="GO:0006081">
    <property type="term" value="P:aldehyde metabolic process"/>
    <property type="evidence" value="ECO:0007669"/>
    <property type="project" value="InterPro"/>
</dbReference>